<keyword evidence="2" id="KW-1185">Reference proteome</keyword>
<dbReference type="Proteomes" id="UP000887564">
    <property type="component" value="Unplaced"/>
</dbReference>
<protein>
    <submittedName>
        <fullName evidence="3">Tyrosine-protein phosphatase domain-containing protein</fullName>
    </submittedName>
</protein>
<accession>A0A914RT40</accession>
<dbReference type="SUPFAM" id="SSF52799">
    <property type="entry name" value="(Phosphotyrosine protein) phosphatases II"/>
    <property type="match status" value="1"/>
</dbReference>
<evidence type="ECO:0000313" key="3">
    <source>
        <dbReference type="WBParaSite" id="PEQ_0000800301-mRNA-1"/>
    </source>
</evidence>
<evidence type="ECO:0000313" key="2">
    <source>
        <dbReference type="Proteomes" id="UP000887564"/>
    </source>
</evidence>
<dbReference type="Gene3D" id="3.90.190.10">
    <property type="entry name" value="Protein tyrosine phosphatase superfamily"/>
    <property type="match status" value="1"/>
</dbReference>
<dbReference type="GO" id="GO:0004725">
    <property type="term" value="F:protein tyrosine phosphatase activity"/>
    <property type="evidence" value="ECO:0007669"/>
    <property type="project" value="InterPro"/>
</dbReference>
<sequence length="109" mass="12848">MNTFSKFKREIIFSALKRGLKPDLKRYVKEIRSQRSQVIQAEEQYVYIHFAVAQFLWLKNVVSAQDIKGTLNVAHLKTSYYFKNEVVEDIEFFLLQDVYPQAAAVRTLQ</sequence>
<dbReference type="InterPro" id="IPR029021">
    <property type="entry name" value="Prot-tyrosine_phosphatase-like"/>
</dbReference>
<proteinExistence type="predicted"/>
<dbReference type="InterPro" id="IPR000242">
    <property type="entry name" value="PTP_cat"/>
</dbReference>
<name>A0A914RT40_PAREQ</name>
<evidence type="ECO:0000259" key="1">
    <source>
        <dbReference type="Pfam" id="PF00102"/>
    </source>
</evidence>
<dbReference type="Pfam" id="PF00102">
    <property type="entry name" value="Y_phosphatase"/>
    <property type="match status" value="1"/>
</dbReference>
<dbReference type="WBParaSite" id="PEQ_0000800301-mRNA-1">
    <property type="protein sequence ID" value="PEQ_0000800301-mRNA-1"/>
    <property type="gene ID" value="PEQ_0000800301"/>
</dbReference>
<organism evidence="2 3">
    <name type="scientific">Parascaris equorum</name>
    <name type="common">Equine roundworm</name>
    <dbReference type="NCBI Taxonomy" id="6256"/>
    <lineage>
        <taxon>Eukaryota</taxon>
        <taxon>Metazoa</taxon>
        <taxon>Ecdysozoa</taxon>
        <taxon>Nematoda</taxon>
        <taxon>Chromadorea</taxon>
        <taxon>Rhabditida</taxon>
        <taxon>Spirurina</taxon>
        <taxon>Ascaridomorpha</taxon>
        <taxon>Ascaridoidea</taxon>
        <taxon>Ascarididae</taxon>
        <taxon>Parascaris</taxon>
    </lineage>
</organism>
<feature type="domain" description="Tyrosine-protein phosphatase" evidence="1">
    <location>
        <begin position="10"/>
        <end position="53"/>
    </location>
</feature>
<reference evidence="3" key="1">
    <citation type="submission" date="2022-11" db="UniProtKB">
        <authorList>
            <consortium name="WormBaseParasite"/>
        </authorList>
    </citation>
    <scope>IDENTIFICATION</scope>
</reference>
<dbReference type="AlphaFoldDB" id="A0A914RT40"/>